<accession>A0A4Q2DX71</accession>
<dbReference type="InterPro" id="IPR050700">
    <property type="entry name" value="YIM1/Zinc_Alcohol_DH_Fams"/>
</dbReference>
<gene>
    <name evidence="1" type="ORF">EST38_g2270</name>
</gene>
<evidence type="ECO:0000313" key="1">
    <source>
        <dbReference type="EMBL" id="RXW23585.1"/>
    </source>
</evidence>
<dbReference type="GO" id="GO:0005739">
    <property type="term" value="C:mitochondrion"/>
    <property type="evidence" value="ECO:0007669"/>
    <property type="project" value="TreeGrafter"/>
</dbReference>
<keyword evidence="2" id="KW-1185">Reference proteome</keyword>
<dbReference type="OrthoDB" id="201656at2759"/>
<proteinExistence type="predicted"/>
<reference evidence="1 2" key="1">
    <citation type="submission" date="2019-01" db="EMBL/GenBank/DDBJ databases">
        <title>Draft genome sequence of Psathyrella aberdarensis IHI B618.</title>
        <authorList>
            <person name="Buettner E."/>
            <person name="Kellner H."/>
        </authorList>
    </citation>
    <scope>NUCLEOTIDE SEQUENCE [LARGE SCALE GENOMIC DNA]</scope>
    <source>
        <strain evidence="1 2">IHI B618</strain>
    </source>
</reference>
<organism evidence="1 2">
    <name type="scientific">Candolleomyces aberdarensis</name>
    <dbReference type="NCBI Taxonomy" id="2316362"/>
    <lineage>
        <taxon>Eukaryota</taxon>
        <taxon>Fungi</taxon>
        <taxon>Dikarya</taxon>
        <taxon>Basidiomycota</taxon>
        <taxon>Agaricomycotina</taxon>
        <taxon>Agaricomycetes</taxon>
        <taxon>Agaricomycetidae</taxon>
        <taxon>Agaricales</taxon>
        <taxon>Agaricineae</taxon>
        <taxon>Psathyrellaceae</taxon>
        <taxon>Candolleomyces</taxon>
    </lineage>
</organism>
<dbReference type="AlphaFoldDB" id="A0A4Q2DX71"/>
<comment type="caution">
    <text evidence="1">The sequence shown here is derived from an EMBL/GenBank/DDBJ whole genome shotgun (WGS) entry which is preliminary data.</text>
</comment>
<name>A0A4Q2DX71_9AGAR</name>
<dbReference type="STRING" id="2316362.A0A4Q2DX71"/>
<protein>
    <submittedName>
        <fullName evidence="1">Uncharacterized protein</fullName>
    </submittedName>
</protein>
<dbReference type="Proteomes" id="UP000290288">
    <property type="component" value="Unassembled WGS sequence"/>
</dbReference>
<dbReference type="PANTHER" id="PTHR11695:SF294">
    <property type="entry name" value="RETICULON-4-INTERACTING PROTEIN 1, MITOCHONDRIAL"/>
    <property type="match status" value="1"/>
</dbReference>
<dbReference type="EMBL" id="SDEE01000038">
    <property type="protein sequence ID" value="RXW23585.1"/>
    <property type="molecule type" value="Genomic_DNA"/>
</dbReference>
<sequence>MAAFSSQYKAPAGSRSAESAIAFTQNLLSDHEHNRRRRALVLRGHDGIGAMAIQMLVLRGWRVSAHVPVPGSHDTEDAKRYMSEAEDRVRKLGGEEVVFDDGGLPHDPWWDDGRAAAVRVIDGLREDGDVFDAVLDTMGGREIREASERLLRSNGGPDAAPAGGATGAKAVLSLDGNTPWGKNQRRSGIGQFTTLVGETPERIIPTTADNFRAGLRSLKFSSGSGGSVGEEKTKVGYAWISVAQDVDWEGDDVADSIGHVLRLALEHGVKPVVARASTRDEYSPEYAWQSGVIPFEKAPDIFINGDGPLSAGGTMVVKVAAD</sequence>
<dbReference type="Gene3D" id="3.40.50.720">
    <property type="entry name" value="NAD(P)-binding Rossmann-like Domain"/>
    <property type="match status" value="1"/>
</dbReference>
<evidence type="ECO:0000313" key="2">
    <source>
        <dbReference type="Proteomes" id="UP000290288"/>
    </source>
</evidence>
<dbReference type="PANTHER" id="PTHR11695">
    <property type="entry name" value="ALCOHOL DEHYDROGENASE RELATED"/>
    <property type="match status" value="1"/>
</dbReference>